<proteinExistence type="predicted"/>
<name>A0A8J5MPB8_HOMAM</name>
<feature type="non-terminal residue" evidence="2">
    <location>
        <position position="216"/>
    </location>
</feature>
<organism evidence="2 3">
    <name type="scientific">Homarus americanus</name>
    <name type="common">American lobster</name>
    <dbReference type="NCBI Taxonomy" id="6706"/>
    <lineage>
        <taxon>Eukaryota</taxon>
        <taxon>Metazoa</taxon>
        <taxon>Ecdysozoa</taxon>
        <taxon>Arthropoda</taxon>
        <taxon>Crustacea</taxon>
        <taxon>Multicrustacea</taxon>
        <taxon>Malacostraca</taxon>
        <taxon>Eumalacostraca</taxon>
        <taxon>Eucarida</taxon>
        <taxon>Decapoda</taxon>
        <taxon>Pleocyemata</taxon>
        <taxon>Astacidea</taxon>
        <taxon>Nephropoidea</taxon>
        <taxon>Nephropidae</taxon>
        <taxon>Homarus</taxon>
    </lineage>
</organism>
<protein>
    <submittedName>
        <fullName evidence="2">52 kDa repressor of the inhibitor of the protein kinase-like 4</fullName>
    </submittedName>
</protein>
<dbReference type="EMBL" id="JAHLQT010034478">
    <property type="protein sequence ID" value="KAG7158764.1"/>
    <property type="molecule type" value="Genomic_DNA"/>
</dbReference>
<dbReference type="Proteomes" id="UP000747542">
    <property type="component" value="Unassembled WGS sequence"/>
</dbReference>
<sequence>CRVVFLNRFTFAATSWLLFSLVLDGAANQYLTWRHLASFVELHPTVVACLEKIVEGGPAIWSTVSLTDAQTLLLAITSTGFIVSLVITNNALGYLKGVTTSLQAEAKDIVEASSEVNYLKAALQDVRNNMDDHYTVWFCQAEQLCEAVGITPSMPRRCKRQQHRDNMSADGPAEYYKRTVAIPLLDHLLAQLEKRFTHLYQKPSRDSALSHPSWQL</sequence>
<evidence type="ECO:0000313" key="2">
    <source>
        <dbReference type="EMBL" id="KAG7158764.1"/>
    </source>
</evidence>
<evidence type="ECO:0000256" key="1">
    <source>
        <dbReference type="SAM" id="Phobius"/>
    </source>
</evidence>
<reference evidence="2" key="1">
    <citation type="journal article" date="2021" name="Sci. Adv.">
        <title>The American lobster genome reveals insights on longevity, neural, and immune adaptations.</title>
        <authorList>
            <person name="Polinski J.M."/>
            <person name="Zimin A.V."/>
            <person name="Clark K.F."/>
            <person name="Kohn A.B."/>
            <person name="Sadowski N."/>
            <person name="Timp W."/>
            <person name="Ptitsyn A."/>
            <person name="Khanna P."/>
            <person name="Romanova D.Y."/>
            <person name="Williams P."/>
            <person name="Greenwood S.J."/>
            <person name="Moroz L.L."/>
            <person name="Walt D.R."/>
            <person name="Bodnar A.G."/>
        </authorList>
    </citation>
    <scope>NUCLEOTIDE SEQUENCE</scope>
    <source>
        <strain evidence="2">GMGI-L3</strain>
    </source>
</reference>
<evidence type="ECO:0000313" key="3">
    <source>
        <dbReference type="Proteomes" id="UP000747542"/>
    </source>
</evidence>
<accession>A0A8J5MPB8</accession>
<keyword evidence="3" id="KW-1185">Reference proteome</keyword>
<comment type="caution">
    <text evidence="2">The sequence shown here is derived from an EMBL/GenBank/DDBJ whole genome shotgun (WGS) entry which is preliminary data.</text>
</comment>
<keyword evidence="1" id="KW-0812">Transmembrane</keyword>
<dbReference type="PANTHER" id="PTHR46289">
    <property type="entry name" value="52 KDA REPRESSOR OF THE INHIBITOR OF THE PROTEIN KINASE-LIKE PROTEIN-RELATED"/>
    <property type="match status" value="1"/>
</dbReference>
<dbReference type="AlphaFoldDB" id="A0A8J5MPB8"/>
<keyword evidence="1" id="KW-1133">Transmembrane helix</keyword>
<gene>
    <name evidence="2" type="primary">Thap12-L4</name>
    <name evidence="2" type="ORF">Hamer_G011440</name>
</gene>
<dbReference type="PANTHER" id="PTHR46289:SF14">
    <property type="entry name" value="DUF4371 DOMAIN-CONTAINING PROTEIN"/>
    <property type="match status" value="1"/>
</dbReference>
<dbReference type="InterPro" id="IPR052958">
    <property type="entry name" value="IFN-induced_PKR_regulator"/>
</dbReference>
<feature type="transmembrane region" description="Helical" evidence="1">
    <location>
        <begin position="72"/>
        <end position="92"/>
    </location>
</feature>
<keyword evidence="1" id="KW-0472">Membrane</keyword>
<feature type="non-terminal residue" evidence="2">
    <location>
        <position position="1"/>
    </location>
</feature>